<evidence type="ECO:0000313" key="4">
    <source>
        <dbReference type="EMBL" id="CAI6344069.1"/>
    </source>
</evidence>
<evidence type="ECO:0000313" key="5">
    <source>
        <dbReference type="Proteomes" id="UP001160148"/>
    </source>
</evidence>
<feature type="compositionally biased region" description="Gly residues" evidence="1">
    <location>
        <begin position="56"/>
        <end position="68"/>
    </location>
</feature>
<feature type="chain" id="PRO_5044713939" evidence="2">
    <location>
        <begin position="19"/>
        <end position="133"/>
    </location>
</feature>
<sequence length="133" mass="14608">MNCLSIVLVIALVGYSLGAPQYGEYGLEEEHEQINPKPQNGSNQRNGNNREYGNSQGHGGGTKGGRIQGRGNNQRQGEYRQPEHGGYPAPEQQYGNNPGYGGRSQQYNQGGRLQPYSQVEQGPSNQGYGFDRY</sequence>
<reference evidence="4 5" key="1">
    <citation type="submission" date="2023-01" db="EMBL/GenBank/DDBJ databases">
        <authorList>
            <person name="Whitehead M."/>
        </authorList>
    </citation>
    <scope>NUCLEOTIDE SEQUENCE [LARGE SCALE GENOMIC DNA]</scope>
</reference>
<feature type="region of interest" description="Disordered" evidence="1">
    <location>
        <begin position="28"/>
        <end position="133"/>
    </location>
</feature>
<proteinExistence type="predicted"/>
<comment type="caution">
    <text evidence="4">The sequence shown here is derived from an EMBL/GenBank/DDBJ whole genome shotgun (WGS) entry which is preliminary data.</text>
</comment>
<accession>A0AAV0VIL1</accession>
<feature type="compositionally biased region" description="Polar residues" evidence="1">
    <location>
        <begin position="103"/>
        <end position="127"/>
    </location>
</feature>
<dbReference type="AlphaFoldDB" id="A0AAV0VIL1"/>
<dbReference type="Proteomes" id="UP001160148">
    <property type="component" value="Unassembled WGS sequence"/>
</dbReference>
<evidence type="ECO:0000313" key="3">
    <source>
        <dbReference type="EMBL" id="CAI6343028.1"/>
    </source>
</evidence>
<keyword evidence="5" id="KW-1185">Reference proteome</keyword>
<feature type="signal peptide" evidence="2">
    <location>
        <begin position="1"/>
        <end position="18"/>
    </location>
</feature>
<protein>
    <submittedName>
        <fullName evidence="4">Uncharacterized protein</fullName>
    </submittedName>
</protein>
<evidence type="ECO:0000256" key="1">
    <source>
        <dbReference type="SAM" id="MobiDB-lite"/>
    </source>
</evidence>
<dbReference type="EMBL" id="CARXXK010000001">
    <property type="protein sequence ID" value="CAI6343028.1"/>
    <property type="molecule type" value="Genomic_DNA"/>
</dbReference>
<name>A0AAV0VIL1_9HEMI</name>
<dbReference type="EMBL" id="CARXXK010000001">
    <property type="protein sequence ID" value="CAI6344069.1"/>
    <property type="molecule type" value="Genomic_DNA"/>
</dbReference>
<keyword evidence="2" id="KW-0732">Signal</keyword>
<feature type="compositionally biased region" description="Low complexity" evidence="1">
    <location>
        <begin position="39"/>
        <end position="55"/>
    </location>
</feature>
<evidence type="ECO:0000256" key="2">
    <source>
        <dbReference type="SAM" id="SignalP"/>
    </source>
</evidence>
<organism evidence="4 5">
    <name type="scientific">Macrosiphum euphorbiae</name>
    <name type="common">potato aphid</name>
    <dbReference type="NCBI Taxonomy" id="13131"/>
    <lineage>
        <taxon>Eukaryota</taxon>
        <taxon>Metazoa</taxon>
        <taxon>Ecdysozoa</taxon>
        <taxon>Arthropoda</taxon>
        <taxon>Hexapoda</taxon>
        <taxon>Insecta</taxon>
        <taxon>Pterygota</taxon>
        <taxon>Neoptera</taxon>
        <taxon>Paraneoptera</taxon>
        <taxon>Hemiptera</taxon>
        <taxon>Sternorrhyncha</taxon>
        <taxon>Aphidomorpha</taxon>
        <taxon>Aphidoidea</taxon>
        <taxon>Aphididae</taxon>
        <taxon>Macrosiphini</taxon>
        <taxon>Macrosiphum</taxon>
    </lineage>
</organism>
<gene>
    <name evidence="4" type="ORF">MEUPH1_LOCUS1245</name>
    <name evidence="3" type="ORF">MEUPH1_LOCUS350</name>
</gene>